<proteinExistence type="predicted"/>
<evidence type="ECO:0000313" key="1">
    <source>
        <dbReference type="EnsemblMetazoa" id="tetur13g03590.1"/>
    </source>
</evidence>
<organism evidence="1 2">
    <name type="scientific">Tetranychus urticae</name>
    <name type="common">Two-spotted spider mite</name>
    <dbReference type="NCBI Taxonomy" id="32264"/>
    <lineage>
        <taxon>Eukaryota</taxon>
        <taxon>Metazoa</taxon>
        <taxon>Ecdysozoa</taxon>
        <taxon>Arthropoda</taxon>
        <taxon>Chelicerata</taxon>
        <taxon>Arachnida</taxon>
        <taxon>Acari</taxon>
        <taxon>Acariformes</taxon>
        <taxon>Trombidiformes</taxon>
        <taxon>Prostigmata</taxon>
        <taxon>Eleutherengona</taxon>
        <taxon>Raphignathae</taxon>
        <taxon>Tetranychoidea</taxon>
        <taxon>Tetranychidae</taxon>
        <taxon>Tetranychus</taxon>
    </lineage>
</organism>
<dbReference type="EnsemblMetazoa" id="tetur13g03590.1">
    <property type="protein sequence ID" value="tetur13g03590.1"/>
    <property type="gene ID" value="tetur13g03590"/>
</dbReference>
<dbReference type="EMBL" id="CAEY01000176">
    <property type="status" value="NOT_ANNOTATED_CDS"/>
    <property type="molecule type" value="Genomic_DNA"/>
</dbReference>
<protein>
    <submittedName>
        <fullName evidence="1">Uncharacterized protein</fullName>
    </submittedName>
</protein>
<sequence>MYFYRMQLHCIFVKNAEKIWQEDADEDTNIDKLDGPATFTEIYIGSVLPRANSTSKLIACEDSDNFAKASDLAPMNVMPDIKWFGVGKLAWSLNIPRYSIFVVNCAKNCLFMSAKDIKASVIIGVGLFEEEEIVFNDGKPILASQAFRIDASQRHLRDIREIMNH</sequence>
<reference evidence="2" key="1">
    <citation type="submission" date="2011-08" db="EMBL/GenBank/DDBJ databases">
        <authorList>
            <person name="Rombauts S."/>
        </authorList>
    </citation>
    <scope>NUCLEOTIDE SEQUENCE</scope>
    <source>
        <strain evidence="2">London</strain>
    </source>
</reference>
<accession>T1KKF9</accession>
<keyword evidence="2" id="KW-1185">Reference proteome</keyword>
<name>T1KKF9_TETUR</name>
<evidence type="ECO:0000313" key="2">
    <source>
        <dbReference type="Proteomes" id="UP000015104"/>
    </source>
</evidence>
<dbReference type="Proteomes" id="UP000015104">
    <property type="component" value="Unassembled WGS sequence"/>
</dbReference>
<dbReference type="AlphaFoldDB" id="T1KKF9"/>
<reference evidence="1" key="2">
    <citation type="submission" date="2015-06" db="UniProtKB">
        <authorList>
            <consortium name="EnsemblMetazoa"/>
        </authorList>
    </citation>
    <scope>IDENTIFICATION</scope>
</reference>
<dbReference type="HOGENOM" id="CLU_1612943_0_0_1"/>